<name>A0A0L7KEI2_PLAFX</name>
<evidence type="ECO:0000256" key="2">
    <source>
        <dbReference type="SAM" id="Phobius"/>
    </source>
</evidence>
<feature type="transmembrane region" description="Helical" evidence="2">
    <location>
        <begin position="85"/>
        <end position="102"/>
    </location>
</feature>
<sequence>MNVVTRKNMDLFIFNCIISVAHETFIKDKKNYVNNNYNNYTNKENKNVIENLEEYLETYKKNIKKNSDMDIYNISSFNKFKCENINYYVVLSVLNTTTILLYK</sequence>
<dbReference type="Proteomes" id="UP000054289">
    <property type="component" value="Unassembled WGS sequence"/>
</dbReference>
<keyword evidence="2" id="KW-1133">Transmembrane helix</keyword>
<evidence type="ECO:0000313" key="4">
    <source>
        <dbReference type="Proteomes" id="UP000054289"/>
    </source>
</evidence>
<keyword evidence="2" id="KW-0812">Transmembrane</keyword>
<dbReference type="AlphaFoldDB" id="A0A0L7KEI2"/>
<dbReference type="KEGG" id="pfh:PFHG_03452"/>
<gene>
    <name evidence="3" type="ORF">PFHG_03452</name>
</gene>
<protein>
    <submittedName>
        <fullName evidence="3">Uncharacterized protein</fullName>
    </submittedName>
</protein>
<accession>A0A0L7KEI2</accession>
<reference evidence="3 4" key="1">
    <citation type="submission" date="2006-03" db="EMBL/GenBank/DDBJ databases">
        <title>Annotation of Plasmodium falciparum HB3.</title>
        <authorList>
            <consortium name="The Broad Institute Genome Sequencing Platform"/>
            <person name="Volkman S.K."/>
            <person name="Neafsey D.E."/>
            <person name="Dash A.P."/>
            <person name="Chitnis C.E."/>
            <person name="Hartl D.L."/>
            <person name="Young S.K."/>
            <person name="Zeng Q."/>
            <person name="Koehrsen M."/>
            <person name="Alvarado L."/>
            <person name="Berlin A."/>
            <person name="Borenstein D."/>
            <person name="Chapman S.B."/>
            <person name="Chen Z."/>
            <person name="Engels R."/>
            <person name="Freedman E."/>
            <person name="Gellesch M."/>
            <person name="Goldberg J."/>
            <person name="Griggs A."/>
            <person name="Gujja S."/>
            <person name="Heilman E.R."/>
            <person name="Heiman D.I."/>
            <person name="Howarth C."/>
            <person name="Jen D."/>
            <person name="Larson L."/>
            <person name="Mehta T."/>
            <person name="Neiman D."/>
            <person name="Park D."/>
            <person name="Pearson M."/>
            <person name="Roberts A."/>
            <person name="Saif S."/>
            <person name="Shea T."/>
            <person name="Shenoy N."/>
            <person name="Sisk P."/>
            <person name="Stolte C."/>
            <person name="Sykes S."/>
            <person name="Walk T."/>
            <person name="White J."/>
            <person name="Yandava C."/>
            <person name="Haas B."/>
            <person name="Henn M.R."/>
            <person name="Nusbaum C."/>
            <person name="Birren B."/>
        </authorList>
    </citation>
    <scope>NUCLEOTIDE SEQUENCE [LARGE SCALE GENOMIC DNA]</scope>
    <source>
        <strain evidence="3">HB3</strain>
    </source>
</reference>
<evidence type="ECO:0000256" key="1">
    <source>
        <dbReference type="SAM" id="Coils"/>
    </source>
</evidence>
<reference evidence="4" key="2">
    <citation type="submission" date="2006-03" db="EMBL/GenBank/DDBJ databases">
        <title>The genome sequence of the Plasmodium falciparum HB3.</title>
        <authorList>
            <consortium name="The Broad Institute Genome Sequencing Platform"/>
            <person name="Birren B."/>
            <person name="Lander E."/>
            <person name="Galagan J."/>
            <person name="Nusbaum C."/>
            <person name="Devon K."/>
            <person name="Henn M."/>
            <person name="Jaffe D."/>
            <person name="Butler J."/>
            <person name="Alvarez P."/>
            <person name="Gnerre S."/>
            <person name="Grabherr M."/>
            <person name="Kleber M."/>
            <person name="Mauceli E."/>
            <person name="Brockman W."/>
            <person name="MacCallum I.A."/>
            <person name="Rounsley S."/>
            <person name="Young S."/>
            <person name="LaButti K."/>
            <person name="Pushparaj V."/>
            <person name="DeCaprio D."/>
            <person name="Crawford M."/>
            <person name="Koehrsen M."/>
            <person name="Engels R."/>
            <person name="Montgomery P."/>
            <person name="Pearson M."/>
            <person name="Howarth C."/>
            <person name="Larson L."/>
            <person name="Luoma S."/>
            <person name="White J."/>
            <person name="Kodira C."/>
            <person name="Zeng Q."/>
            <person name="Oleary S."/>
            <person name="Yandava C."/>
            <person name="Alvarado L."/>
            <person name="Wirth D."/>
            <person name="Volkman S."/>
            <person name="Hartl D."/>
        </authorList>
    </citation>
    <scope>NUCLEOTIDE SEQUENCE [LARGE SCALE GENOMIC DNA]</scope>
</reference>
<dbReference type="EMBL" id="CH672018">
    <property type="protein sequence ID" value="KOB61717.1"/>
    <property type="molecule type" value="Genomic_DNA"/>
</dbReference>
<evidence type="ECO:0000313" key="3">
    <source>
        <dbReference type="EMBL" id="KOB61717.1"/>
    </source>
</evidence>
<keyword evidence="2" id="KW-0472">Membrane</keyword>
<keyword evidence="1" id="KW-0175">Coiled coil</keyword>
<proteinExistence type="predicted"/>
<organism evidence="3 4">
    <name type="scientific">Plasmodium falciparum (isolate HB3)</name>
    <dbReference type="NCBI Taxonomy" id="137071"/>
    <lineage>
        <taxon>Eukaryota</taxon>
        <taxon>Sar</taxon>
        <taxon>Alveolata</taxon>
        <taxon>Apicomplexa</taxon>
        <taxon>Aconoidasida</taxon>
        <taxon>Haemosporida</taxon>
        <taxon>Plasmodiidae</taxon>
        <taxon>Plasmodium</taxon>
        <taxon>Plasmodium (Laverania)</taxon>
    </lineage>
</organism>
<feature type="coiled-coil region" evidence="1">
    <location>
        <begin position="42"/>
        <end position="69"/>
    </location>
</feature>